<dbReference type="Gene3D" id="3.30.1200.10">
    <property type="entry name" value="YggU-like"/>
    <property type="match status" value="1"/>
</dbReference>
<accession>A9KCJ1</accession>
<dbReference type="InterPro" id="IPR003746">
    <property type="entry name" value="DUF167"/>
</dbReference>
<sequence>MSDSIILTVYIQPGAKQTQISGKHGEHIKIRLQAPPTEGKANKALIDFLAQRLKLNPSSITIIRGEKARLKTIAIESSGLKEEALLKLLINF</sequence>
<dbReference type="PANTHER" id="PTHR13420:SF7">
    <property type="entry name" value="UPF0235 PROTEIN C15ORF40"/>
    <property type="match status" value="1"/>
</dbReference>
<name>A9KCJ1_COXBN</name>
<dbReference type="EMBL" id="CP000733">
    <property type="protein sequence ID" value="ABS76554.1"/>
    <property type="molecule type" value="Genomic_DNA"/>
</dbReference>
<dbReference type="GO" id="GO:0005737">
    <property type="term" value="C:cytoplasm"/>
    <property type="evidence" value="ECO:0007669"/>
    <property type="project" value="TreeGrafter"/>
</dbReference>
<dbReference type="Pfam" id="PF02594">
    <property type="entry name" value="DUF167"/>
    <property type="match status" value="1"/>
</dbReference>
<reference evidence="3 4" key="1">
    <citation type="journal article" date="2009" name="Infect. Immun.">
        <title>Comparative genomics reveal extensive transposon-mediated genomic plasticity and diversity among potential effector proteins within the genus Coxiella.</title>
        <authorList>
            <person name="Beare P.A."/>
            <person name="Unsworth N."/>
            <person name="Andoh M."/>
            <person name="Voth D.E."/>
            <person name="Omsland A."/>
            <person name="Gilk S.D."/>
            <person name="Williams K.P."/>
            <person name="Sobral B.W."/>
            <person name="Kupko J.J.III."/>
            <person name="Porcella S.F."/>
            <person name="Samuel J.E."/>
            <person name="Heinzen R.A."/>
        </authorList>
    </citation>
    <scope>NUCLEOTIDE SEQUENCE [LARGE SCALE GENOMIC DNA]</scope>
    <source>
        <strain evidence="3 4">Dugway 5J108-111</strain>
    </source>
</reference>
<dbReference type="InterPro" id="IPR036591">
    <property type="entry name" value="YggU-like_sf"/>
</dbReference>
<comment type="similarity">
    <text evidence="1 2">Belongs to the UPF0235 family.</text>
</comment>
<evidence type="ECO:0000313" key="3">
    <source>
        <dbReference type="EMBL" id="ABS76554.1"/>
    </source>
</evidence>
<dbReference type="NCBIfam" id="TIGR00251">
    <property type="entry name" value="DUF167 family protein"/>
    <property type="match status" value="1"/>
</dbReference>
<dbReference type="HAMAP" id="MF_00634">
    <property type="entry name" value="UPF0235"/>
    <property type="match status" value="1"/>
</dbReference>
<dbReference type="SMART" id="SM01152">
    <property type="entry name" value="DUF167"/>
    <property type="match status" value="1"/>
</dbReference>
<dbReference type="RefSeq" id="WP_011996926.1">
    <property type="nucleotide sequence ID" value="NC_009727.1"/>
</dbReference>
<organism evidence="3 4">
    <name type="scientific">Coxiella burnetii (strain Dugway 5J108-111)</name>
    <dbReference type="NCBI Taxonomy" id="434922"/>
    <lineage>
        <taxon>Bacteria</taxon>
        <taxon>Pseudomonadati</taxon>
        <taxon>Pseudomonadota</taxon>
        <taxon>Gammaproteobacteria</taxon>
        <taxon>Legionellales</taxon>
        <taxon>Coxiellaceae</taxon>
        <taxon>Coxiella</taxon>
    </lineage>
</organism>
<dbReference type="Proteomes" id="UP000008555">
    <property type="component" value="Chromosome"/>
</dbReference>
<dbReference type="SUPFAM" id="SSF69786">
    <property type="entry name" value="YggU-like"/>
    <property type="match status" value="1"/>
</dbReference>
<dbReference type="AlphaFoldDB" id="A9KCJ1"/>
<evidence type="ECO:0000256" key="1">
    <source>
        <dbReference type="ARBA" id="ARBA00010364"/>
    </source>
</evidence>
<dbReference type="KEGG" id="cbd:CBUD_1117"/>
<evidence type="ECO:0000313" key="4">
    <source>
        <dbReference type="Proteomes" id="UP000008555"/>
    </source>
</evidence>
<proteinExistence type="inferred from homology"/>
<evidence type="ECO:0000256" key="2">
    <source>
        <dbReference type="HAMAP-Rule" id="MF_00634"/>
    </source>
</evidence>
<dbReference type="PANTHER" id="PTHR13420">
    <property type="entry name" value="UPF0235 PROTEIN C15ORF40"/>
    <property type="match status" value="1"/>
</dbReference>
<dbReference type="HOGENOM" id="CLU_130694_6_0_6"/>
<gene>
    <name evidence="3" type="ordered locus">CBUD_1117</name>
</gene>
<protein>
    <recommendedName>
        <fullName evidence="2">UPF0235 protein CBUD_1117</fullName>
    </recommendedName>
</protein>